<dbReference type="CDD" id="cd06131">
    <property type="entry name" value="DNA_pol_III_epsilon_Ecoli_like"/>
    <property type="match status" value="1"/>
</dbReference>
<evidence type="ECO:0000256" key="7">
    <source>
        <dbReference type="ARBA" id="ARBA00022722"/>
    </source>
</evidence>
<keyword evidence="11 17" id="KW-0460">Magnesium</keyword>
<evidence type="ECO:0000256" key="18">
    <source>
        <dbReference type="RuleBase" id="RU364087"/>
    </source>
</evidence>
<dbReference type="InterPro" id="IPR036397">
    <property type="entry name" value="RNaseH_sf"/>
</dbReference>
<comment type="cofactor">
    <cofactor evidence="17">
        <name>Mg(2+)</name>
        <dbReference type="ChEBI" id="CHEBI:18420"/>
    </cofactor>
    <cofactor evidence="17">
        <name>Mn(2+)</name>
        <dbReference type="ChEBI" id="CHEBI:29035"/>
    </cofactor>
    <text evidence="17">Binds 2 divalent metal cations. Magnesium or manganese.</text>
</comment>
<dbReference type="GO" id="GO:0005829">
    <property type="term" value="C:cytosol"/>
    <property type="evidence" value="ECO:0007669"/>
    <property type="project" value="TreeGrafter"/>
</dbReference>
<dbReference type="GO" id="GO:0003887">
    <property type="term" value="F:DNA-directed DNA polymerase activity"/>
    <property type="evidence" value="ECO:0007669"/>
    <property type="project" value="UniProtKB-KW"/>
</dbReference>
<dbReference type="GO" id="GO:0008408">
    <property type="term" value="F:3'-5' exonuclease activity"/>
    <property type="evidence" value="ECO:0007669"/>
    <property type="project" value="TreeGrafter"/>
</dbReference>
<keyword evidence="8 17" id="KW-0479">Metal-binding</keyword>
<dbReference type="InterPro" id="IPR013520">
    <property type="entry name" value="Ribonucl_H"/>
</dbReference>
<feature type="binding site" evidence="17">
    <location>
        <position position="158"/>
    </location>
    <ligand>
        <name>a divalent metal cation</name>
        <dbReference type="ChEBI" id="CHEBI:60240"/>
        <label>1</label>
        <note>catalytic</note>
    </ligand>
</feature>
<dbReference type="InterPro" id="IPR006309">
    <property type="entry name" value="DnaQ_proteo"/>
</dbReference>
<dbReference type="EC" id="2.7.7.7" evidence="2 18"/>
<evidence type="ECO:0000256" key="2">
    <source>
        <dbReference type="ARBA" id="ARBA00012417"/>
    </source>
</evidence>
<evidence type="ECO:0000259" key="19">
    <source>
        <dbReference type="SMART" id="SM00479"/>
    </source>
</evidence>
<dbReference type="Pfam" id="PF00929">
    <property type="entry name" value="RNase_T"/>
    <property type="match status" value="1"/>
</dbReference>
<dbReference type="GO" id="GO:0045004">
    <property type="term" value="P:DNA replication proofreading"/>
    <property type="evidence" value="ECO:0007669"/>
    <property type="project" value="TreeGrafter"/>
</dbReference>
<comment type="catalytic activity">
    <reaction evidence="14 18">
        <text>DNA(n) + a 2'-deoxyribonucleoside 5'-triphosphate = DNA(n+1) + diphosphate</text>
        <dbReference type="Rhea" id="RHEA:22508"/>
        <dbReference type="Rhea" id="RHEA-COMP:17339"/>
        <dbReference type="Rhea" id="RHEA-COMP:17340"/>
        <dbReference type="ChEBI" id="CHEBI:33019"/>
        <dbReference type="ChEBI" id="CHEBI:61560"/>
        <dbReference type="ChEBI" id="CHEBI:173112"/>
        <dbReference type="EC" id="2.7.7.7"/>
    </reaction>
</comment>
<dbReference type="PANTHER" id="PTHR30231">
    <property type="entry name" value="DNA POLYMERASE III SUBUNIT EPSILON"/>
    <property type="match status" value="1"/>
</dbReference>
<dbReference type="Proteomes" id="UP000537862">
    <property type="component" value="Unassembled WGS sequence"/>
</dbReference>
<proteinExistence type="predicted"/>
<dbReference type="AlphaFoldDB" id="A0A849P8Z6"/>
<keyword evidence="7 18" id="KW-0540">Nuclease</keyword>
<protein>
    <recommendedName>
        <fullName evidence="3 18">DNA polymerase III subunit epsilon</fullName>
        <ecNumber evidence="2 18">2.7.7.7</ecNumber>
    </recommendedName>
</protein>
<evidence type="ECO:0000256" key="3">
    <source>
        <dbReference type="ARBA" id="ARBA00020352"/>
    </source>
</evidence>
<gene>
    <name evidence="18 20" type="primary">dnaQ</name>
    <name evidence="20" type="ORF">HKX39_07465</name>
</gene>
<keyword evidence="6 18" id="KW-0235">DNA replication</keyword>
<keyword evidence="9 18" id="KW-0378">Hydrolase</keyword>
<comment type="function">
    <text evidence="18">DNA polymerase III is a complex, multichain enzyme responsible for most of the replicative synthesis in bacteria. The epsilon subunit contain the editing function and is a proofreading 3'-5' exonuclease.</text>
</comment>
<evidence type="ECO:0000256" key="11">
    <source>
        <dbReference type="ARBA" id="ARBA00022842"/>
    </source>
</evidence>
<dbReference type="GO" id="GO:0046872">
    <property type="term" value="F:metal ion binding"/>
    <property type="evidence" value="ECO:0007669"/>
    <property type="project" value="UniProtKB-KW"/>
</dbReference>
<evidence type="ECO:0000256" key="1">
    <source>
        <dbReference type="ARBA" id="ARBA00001936"/>
    </source>
</evidence>
<dbReference type="EMBL" id="JABGBN010000005">
    <property type="protein sequence ID" value="NOL51998.1"/>
    <property type="molecule type" value="Genomic_DNA"/>
</dbReference>
<evidence type="ECO:0000313" key="21">
    <source>
        <dbReference type="Proteomes" id="UP000537862"/>
    </source>
</evidence>
<evidence type="ECO:0000256" key="13">
    <source>
        <dbReference type="ARBA" id="ARBA00023211"/>
    </source>
</evidence>
<dbReference type="InterPro" id="IPR012337">
    <property type="entry name" value="RNaseH-like_sf"/>
</dbReference>
<keyword evidence="21" id="KW-1185">Reference proteome</keyword>
<comment type="caution">
    <text evidence="20">The sequence shown here is derived from an EMBL/GenBank/DDBJ whole genome shotgun (WGS) entry which is preliminary data.</text>
</comment>
<evidence type="ECO:0000256" key="14">
    <source>
        <dbReference type="ARBA" id="ARBA00049244"/>
    </source>
</evidence>
<evidence type="ECO:0000256" key="15">
    <source>
        <dbReference type="PIRSR" id="PIRSR606309-1"/>
    </source>
</evidence>
<keyword evidence="13 17" id="KW-0464">Manganese</keyword>
<comment type="cofactor">
    <cofactor evidence="1 18">
        <name>Mn(2+)</name>
        <dbReference type="ChEBI" id="CHEBI:29035"/>
    </cofactor>
</comment>
<evidence type="ECO:0000256" key="4">
    <source>
        <dbReference type="ARBA" id="ARBA00022679"/>
    </source>
</evidence>
<evidence type="ECO:0000256" key="12">
    <source>
        <dbReference type="ARBA" id="ARBA00022932"/>
    </source>
</evidence>
<evidence type="ECO:0000256" key="17">
    <source>
        <dbReference type="PIRSR" id="PIRSR606309-3"/>
    </source>
</evidence>
<feature type="domain" description="Exonuclease" evidence="19">
    <location>
        <begin position="3"/>
        <end position="175"/>
    </location>
</feature>
<reference evidence="20 21" key="1">
    <citation type="submission" date="2020-05" db="EMBL/GenBank/DDBJ databases">
        <authorList>
            <person name="Niu N."/>
        </authorList>
    </citation>
    <scope>NUCLEOTIDE SEQUENCE [LARGE SCALE GENOMIC DNA]</scope>
    <source>
        <strain evidence="20 21">3340-03</strain>
    </source>
</reference>
<dbReference type="RefSeq" id="WP_171680696.1">
    <property type="nucleotide sequence ID" value="NZ_JABGBN010000005.1"/>
</dbReference>
<sequence length="241" mass="26832">MIRQVVLDTETTGIEISEGNRLIEIGCVEMINRELTGNNLHIYFNPGRESEEGALRVHGLTTEFLSQFNRFDDEVQRIIDYLTGAELIIHNAKFDIGFLNHELALAKRPPLETFIGGVIDTLELAKQMFPGKKNNLDALCARFEISNKHRVLHGALLDSELLADVYIAMTRGQFGLGLDVEEEEVSAQIEVKKLDATVLAALPIIRATAEELEAHDKYVAVLEKASGGETFWRALPTTEGN</sequence>
<dbReference type="SUPFAM" id="SSF53098">
    <property type="entry name" value="Ribonuclease H-like"/>
    <property type="match status" value="1"/>
</dbReference>
<keyword evidence="12 18" id="KW-0239">DNA-directed DNA polymerase</keyword>
<dbReference type="SMART" id="SM00479">
    <property type="entry name" value="EXOIII"/>
    <property type="match status" value="1"/>
</dbReference>
<evidence type="ECO:0000313" key="20">
    <source>
        <dbReference type="EMBL" id="NOL51998.1"/>
    </source>
</evidence>
<dbReference type="NCBIfam" id="TIGR00573">
    <property type="entry name" value="dnaq"/>
    <property type="match status" value="1"/>
</dbReference>
<keyword evidence="10 18" id="KW-0269">Exonuclease</keyword>
<evidence type="ECO:0000256" key="10">
    <source>
        <dbReference type="ARBA" id="ARBA00022839"/>
    </source>
</evidence>
<feature type="active site" description="Proton acceptor" evidence="15">
    <location>
        <position position="153"/>
    </location>
</feature>
<accession>A0A849P8Z6</accession>
<keyword evidence="5 18" id="KW-0548">Nucleotidyltransferase</keyword>
<feature type="binding site" evidence="16">
    <location>
        <position position="58"/>
    </location>
    <ligand>
        <name>substrate</name>
    </ligand>
</feature>
<feature type="binding site" evidence="17">
    <location>
        <position position="8"/>
    </location>
    <ligand>
        <name>a divalent metal cation</name>
        <dbReference type="ChEBI" id="CHEBI:60240"/>
        <label>1</label>
        <note>catalytic</note>
    </ligand>
</feature>
<dbReference type="InterPro" id="IPR006054">
    <property type="entry name" value="DnaQ"/>
</dbReference>
<dbReference type="FunFam" id="3.30.420.10:FF:000012">
    <property type="entry name" value="DNA polymerase III subunit epsilon"/>
    <property type="match status" value="1"/>
</dbReference>
<dbReference type="Gene3D" id="3.30.420.10">
    <property type="entry name" value="Ribonuclease H-like superfamily/Ribonuclease H"/>
    <property type="match status" value="1"/>
</dbReference>
<feature type="binding site" evidence="17">
    <location>
        <position position="10"/>
    </location>
    <ligand>
        <name>a divalent metal cation</name>
        <dbReference type="ChEBI" id="CHEBI:60240"/>
        <label>1</label>
        <note>catalytic</note>
    </ligand>
</feature>
<evidence type="ECO:0000256" key="16">
    <source>
        <dbReference type="PIRSR" id="PIRSR606309-2"/>
    </source>
</evidence>
<feature type="binding site" evidence="16">
    <location>
        <position position="10"/>
    </location>
    <ligand>
        <name>substrate</name>
    </ligand>
</feature>
<dbReference type="PANTHER" id="PTHR30231:SF41">
    <property type="entry name" value="DNA POLYMERASE III SUBUNIT EPSILON"/>
    <property type="match status" value="1"/>
</dbReference>
<feature type="binding site" evidence="16">
    <location>
        <position position="8"/>
    </location>
    <ligand>
        <name>substrate</name>
    </ligand>
</feature>
<dbReference type="NCBIfam" id="NF004316">
    <property type="entry name" value="PRK05711.1"/>
    <property type="match status" value="1"/>
</dbReference>
<feature type="binding site" evidence="16">
    <location>
        <position position="158"/>
    </location>
    <ligand>
        <name>substrate</name>
    </ligand>
</feature>
<name>A0A849P8Z6_9BURK</name>
<dbReference type="GO" id="GO:0003677">
    <property type="term" value="F:DNA binding"/>
    <property type="evidence" value="ECO:0007669"/>
    <property type="project" value="InterPro"/>
</dbReference>
<organism evidence="20 21">
    <name type="scientific">Pelistega suis</name>
    <dbReference type="NCBI Taxonomy" id="1631957"/>
    <lineage>
        <taxon>Bacteria</taxon>
        <taxon>Pseudomonadati</taxon>
        <taxon>Pseudomonadota</taxon>
        <taxon>Betaproteobacteria</taxon>
        <taxon>Burkholderiales</taxon>
        <taxon>Alcaligenaceae</taxon>
        <taxon>Pelistega</taxon>
    </lineage>
</organism>
<evidence type="ECO:0000256" key="6">
    <source>
        <dbReference type="ARBA" id="ARBA00022705"/>
    </source>
</evidence>
<keyword evidence="4 18" id="KW-0808">Transferase</keyword>
<evidence type="ECO:0000256" key="5">
    <source>
        <dbReference type="ARBA" id="ARBA00022695"/>
    </source>
</evidence>
<evidence type="ECO:0000256" key="8">
    <source>
        <dbReference type="ARBA" id="ARBA00022723"/>
    </source>
</evidence>
<dbReference type="NCBIfam" id="TIGR01406">
    <property type="entry name" value="dnaQ_proteo"/>
    <property type="match status" value="1"/>
</dbReference>
<comment type="subunit">
    <text evidence="18">DNA polymerase III contains a core (composed of alpha, epsilon and theta chains) that associates with a tau subunit. This core dimerizes to form the POLIII' complex. PolIII' associates with the gamma complex (composed of gamma, delta, delta', psi and chi chains) and with the beta chain to form the complete DNA polymerase III complex.</text>
</comment>
<evidence type="ECO:0000256" key="9">
    <source>
        <dbReference type="ARBA" id="ARBA00022801"/>
    </source>
</evidence>